<feature type="region of interest" description="Disordered" evidence="1">
    <location>
        <begin position="97"/>
        <end position="159"/>
    </location>
</feature>
<evidence type="ECO:0000256" key="1">
    <source>
        <dbReference type="SAM" id="MobiDB-lite"/>
    </source>
</evidence>
<dbReference type="Proteomes" id="UP000016933">
    <property type="component" value="Unassembled WGS sequence"/>
</dbReference>
<name>N1Q3Y8_DOTSN</name>
<feature type="compositionally biased region" description="Polar residues" evidence="1">
    <location>
        <begin position="136"/>
        <end position="147"/>
    </location>
</feature>
<organism evidence="2 3">
    <name type="scientific">Dothistroma septosporum (strain NZE10 / CBS 128990)</name>
    <name type="common">Red band needle blight fungus</name>
    <name type="synonym">Mycosphaerella pini</name>
    <dbReference type="NCBI Taxonomy" id="675120"/>
    <lineage>
        <taxon>Eukaryota</taxon>
        <taxon>Fungi</taxon>
        <taxon>Dikarya</taxon>
        <taxon>Ascomycota</taxon>
        <taxon>Pezizomycotina</taxon>
        <taxon>Dothideomycetes</taxon>
        <taxon>Dothideomycetidae</taxon>
        <taxon>Mycosphaerellales</taxon>
        <taxon>Mycosphaerellaceae</taxon>
        <taxon>Dothistroma</taxon>
    </lineage>
</organism>
<feature type="region of interest" description="Disordered" evidence="1">
    <location>
        <begin position="1"/>
        <end position="80"/>
    </location>
</feature>
<feature type="region of interest" description="Disordered" evidence="1">
    <location>
        <begin position="383"/>
        <end position="428"/>
    </location>
</feature>
<dbReference type="EMBL" id="KB446535">
    <property type="protein sequence ID" value="EME49948.1"/>
    <property type="molecule type" value="Genomic_DNA"/>
</dbReference>
<protein>
    <submittedName>
        <fullName evidence="2">Uncharacterized protein</fullName>
    </submittedName>
</protein>
<sequence>MHPAVHPVLWPPHQSHPLLPEDGEQPIGLRSCQRRAATEFTPNRSRPKTRDDPSRSPLFGTRSKSGTNMVTPEEYDSLPPSIQKKYFSSVERLRIAQKSAAQKRKKQATERRPQNEPWLSPKPSMEALSRPKTAHSFRSSVLTSSLPPRTARSERSEADVDEEQALRFLALPDKVKRSHFTPEELLLLTESSERALASACISDNGLSSRTTTDRKASIGPESIESIGSSLCRSSVSDGMVDDIDAKDWLDVDAESIGSLEYGEEIVRFYARKGSISSMHSLAPTVTSGMESRRKSFSRKRAIKLAPIPLPPPTLLPAVPPLPSPTTLSNLNKLVQLPAPATTPTETAPQTKYYKDSHARQKLREYLASPEKFDEALEFGFSGEQGLPMRSSSLASHVERSAEDEDEGLSAAGSKDDEDEAAVAGSPRTPSVVNEVFTSIKTPHSSLDSGVVLPYTPGRVSGRCTSPTFDGREMTLRMTLTRPDLRAPEEELYAFQRREVSGVDVASADPLALETLPVCNDHTGAHGAFAVRQGSRGGFKQVWKNIRGKSS</sequence>
<reference evidence="2 3" key="2">
    <citation type="journal article" date="2012" name="PLoS Pathog.">
        <title>Diverse lifestyles and strategies of plant pathogenesis encoded in the genomes of eighteen Dothideomycetes fungi.</title>
        <authorList>
            <person name="Ohm R.A."/>
            <person name="Feau N."/>
            <person name="Henrissat B."/>
            <person name="Schoch C.L."/>
            <person name="Horwitz B.A."/>
            <person name="Barry K.W."/>
            <person name="Condon B.J."/>
            <person name="Copeland A.C."/>
            <person name="Dhillon B."/>
            <person name="Glaser F."/>
            <person name="Hesse C.N."/>
            <person name="Kosti I."/>
            <person name="LaButti K."/>
            <person name="Lindquist E.A."/>
            <person name="Lucas S."/>
            <person name="Salamov A.A."/>
            <person name="Bradshaw R.E."/>
            <person name="Ciuffetti L."/>
            <person name="Hamelin R.C."/>
            <person name="Kema G.H.J."/>
            <person name="Lawrence C."/>
            <person name="Scott J.A."/>
            <person name="Spatafora J.W."/>
            <person name="Turgeon B.G."/>
            <person name="de Wit P.J.G.M."/>
            <person name="Zhong S."/>
            <person name="Goodwin S.B."/>
            <person name="Grigoriev I.V."/>
        </authorList>
    </citation>
    <scope>NUCLEOTIDE SEQUENCE [LARGE SCALE GENOMIC DNA]</scope>
    <source>
        <strain evidence="3">NZE10 / CBS 128990</strain>
    </source>
</reference>
<feature type="compositionally biased region" description="Low complexity" evidence="1">
    <location>
        <begin position="337"/>
        <end position="348"/>
    </location>
</feature>
<dbReference type="eggNOG" id="ENOG502SPPE">
    <property type="taxonomic scope" value="Eukaryota"/>
</dbReference>
<reference evidence="3" key="1">
    <citation type="journal article" date="2012" name="PLoS Genet.">
        <title>The genomes of the fungal plant pathogens Cladosporium fulvum and Dothistroma septosporum reveal adaptation to different hosts and lifestyles but also signatures of common ancestry.</title>
        <authorList>
            <person name="de Wit P.J.G.M."/>
            <person name="van der Burgt A."/>
            <person name="Oekmen B."/>
            <person name="Stergiopoulos I."/>
            <person name="Abd-Elsalam K.A."/>
            <person name="Aerts A.L."/>
            <person name="Bahkali A.H."/>
            <person name="Beenen H.G."/>
            <person name="Chettri P."/>
            <person name="Cox M.P."/>
            <person name="Datema E."/>
            <person name="de Vries R.P."/>
            <person name="Dhillon B."/>
            <person name="Ganley A.R."/>
            <person name="Griffiths S.A."/>
            <person name="Guo Y."/>
            <person name="Hamelin R.C."/>
            <person name="Henrissat B."/>
            <person name="Kabir M.S."/>
            <person name="Jashni M.K."/>
            <person name="Kema G."/>
            <person name="Klaubauf S."/>
            <person name="Lapidus A."/>
            <person name="Levasseur A."/>
            <person name="Lindquist E."/>
            <person name="Mehrabi R."/>
            <person name="Ohm R.A."/>
            <person name="Owen T.J."/>
            <person name="Salamov A."/>
            <person name="Schwelm A."/>
            <person name="Schijlen E."/>
            <person name="Sun H."/>
            <person name="van den Burg H.A."/>
            <person name="van Ham R.C.H.J."/>
            <person name="Zhang S."/>
            <person name="Goodwin S.B."/>
            <person name="Grigoriev I.V."/>
            <person name="Collemare J."/>
            <person name="Bradshaw R.E."/>
        </authorList>
    </citation>
    <scope>NUCLEOTIDE SEQUENCE [LARGE SCALE GENOMIC DNA]</scope>
    <source>
        <strain evidence="3">NZE10 / CBS 128990</strain>
    </source>
</reference>
<proteinExistence type="predicted"/>
<accession>N1Q3Y8</accession>
<evidence type="ECO:0000313" key="2">
    <source>
        <dbReference type="EMBL" id="EME49948.1"/>
    </source>
</evidence>
<dbReference type="OMA" id="RKKLRMY"/>
<dbReference type="HOGENOM" id="CLU_609679_0_0_1"/>
<keyword evidence="3" id="KW-1185">Reference proteome</keyword>
<feature type="region of interest" description="Disordered" evidence="1">
    <location>
        <begin position="337"/>
        <end position="356"/>
    </location>
</feature>
<evidence type="ECO:0000313" key="3">
    <source>
        <dbReference type="Proteomes" id="UP000016933"/>
    </source>
</evidence>
<dbReference type="AlphaFoldDB" id="N1Q3Y8"/>
<gene>
    <name evidence="2" type="ORF">DOTSEDRAFT_68687</name>
</gene>
<dbReference type="OrthoDB" id="5380370at2759"/>